<dbReference type="InterPro" id="IPR036393">
    <property type="entry name" value="AceGlu_kinase-like_sf"/>
</dbReference>
<dbReference type="InterPro" id="IPR003964">
    <property type="entry name" value="Carb_kinase"/>
</dbReference>
<evidence type="ECO:0000256" key="7">
    <source>
        <dbReference type="ARBA" id="ARBA00048467"/>
    </source>
</evidence>
<dbReference type="InterPro" id="IPR023000">
    <property type="entry name" value="Shikimate_kinase_CS"/>
</dbReference>
<dbReference type="STRING" id="229921.ADN01_16720"/>
<dbReference type="EMBL" id="LGCM01000064">
    <property type="protein sequence ID" value="KPL76196.1"/>
    <property type="molecule type" value="Genomic_DNA"/>
</dbReference>
<evidence type="ECO:0000256" key="2">
    <source>
        <dbReference type="ARBA" id="ARBA00013070"/>
    </source>
</evidence>
<proteinExistence type="inferred from homology"/>
<dbReference type="FunFam" id="3.40.1160.10:FF:000007">
    <property type="entry name" value="Carbamate kinase"/>
    <property type="match status" value="1"/>
</dbReference>
<evidence type="ECO:0000259" key="10">
    <source>
        <dbReference type="Pfam" id="PF00696"/>
    </source>
</evidence>
<dbReference type="RefSeq" id="WP_062419349.1">
    <property type="nucleotide sequence ID" value="NZ_BBXZ01000157.1"/>
</dbReference>
<dbReference type="GO" id="GO:0005524">
    <property type="term" value="F:ATP binding"/>
    <property type="evidence" value="ECO:0007669"/>
    <property type="project" value="UniProtKB-KW"/>
</dbReference>
<dbReference type="NCBIfam" id="NF009007">
    <property type="entry name" value="PRK12352.1"/>
    <property type="match status" value="1"/>
</dbReference>
<dbReference type="PROSITE" id="PS01128">
    <property type="entry name" value="SHIKIMATE_KINASE"/>
    <property type="match status" value="1"/>
</dbReference>
<evidence type="ECO:0000256" key="6">
    <source>
        <dbReference type="ARBA" id="ARBA00022840"/>
    </source>
</evidence>
<organism evidence="11">
    <name type="scientific">Levilinea saccharolytica</name>
    <dbReference type="NCBI Taxonomy" id="229921"/>
    <lineage>
        <taxon>Bacteria</taxon>
        <taxon>Bacillati</taxon>
        <taxon>Chloroflexota</taxon>
        <taxon>Anaerolineae</taxon>
        <taxon>Anaerolineales</taxon>
        <taxon>Anaerolineaceae</taxon>
        <taxon>Levilinea</taxon>
    </lineage>
</organism>
<evidence type="ECO:0000313" key="11">
    <source>
        <dbReference type="EMBL" id="GAP19040.1"/>
    </source>
</evidence>
<dbReference type="Pfam" id="PF00696">
    <property type="entry name" value="AA_kinase"/>
    <property type="match status" value="1"/>
</dbReference>
<evidence type="ECO:0000256" key="8">
    <source>
        <dbReference type="NCBIfam" id="TIGR00746"/>
    </source>
</evidence>
<evidence type="ECO:0000256" key="3">
    <source>
        <dbReference type="ARBA" id="ARBA00022679"/>
    </source>
</evidence>
<dbReference type="SUPFAM" id="SSF53633">
    <property type="entry name" value="Carbamate kinase-like"/>
    <property type="match status" value="1"/>
</dbReference>
<evidence type="ECO:0000313" key="13">
    <source>
        <dbReference type="Proteomes" id="UP000050501"/>
    </source>
</evidence>
<reference evidence="11" key="1">
    <citation type="journal article" date="2015" name="Genome Announc.">
        <title>Draft Genome Sequences of Anaerolinea thermolimosa IMO-1, Bellilinea caldifistulae GOMI-1, Leptolinea tardivitalis YMTK-2, Levilinea saccharolytica KIBI-1, Longilinea arvoryzae KOME-1, Previously Described as Members of the Class Anaerolineae (Chloroflexi).</title>
        <authorList>
            <person name="Matsuura N."/>
            <person name="Tourlousse M.D."/>
            <person name="Ohashi A."/>
            <person name="Hugenholtz P."/>
            <person name="Sekiguchi Y."/>
        </authorList>
    </citation>
    <scope>NUCLEOTIDE SEQUENCE</scope>
    <source>
        <strain evidence="11">KIBI-1</strain>
    </source>
</reference>
<evidence type="ECO:0000313" key="12">
    <source>
        <dbReference type="EMBL" id="KPL76196.1"/>
    </source>
</evidence>
<comment type="catalytic activity">
    <reaction evidence="7">
        <text>hydrogencarbonate + NH4(+) + ATP = carbamoyl phosphate + ADP + H2O + H(+)</text>
        <dbReference type="Rhea" id="RHEA:10152"/>
        <dbReference type="ChEBI" id="CHEBI:15377"/>
        <dbReference type="ChEBI" id="CHEBI:15378"/>
        <dbReference type="ChEBI" id="CHEBI:17544"/>
        <dbReference type="ChEBI" id="CHEBI:28938"/>
        <dbReference type="ChEBI" id="CHEBI:30616"/>
        <dbReference type="ChEBI" id="CHEBI:58228"/>
        <dbReference type="ChEBI" id="CHEBI:456216"/>
        <dbReference type="EC" id="2.7.2.2"/>
    </reaction>
</comment>
<evidence type="ECO:0000256" key="4">
    <source>
        <dbReference type="ARBA" id="ARBA00022741"/>
    </source>
</evidence>
<dbReference type="EMBL" id="DF967975">
    <property type="protein sequence ID" value="GAP19040.1"/>
    <property type="molecule type" value="Genomic_DNA"/>
</dbReference>
<reference evidence="12 13" key="2">
    <citation type="submission" date="2015-07" db="EMBL/GenBank/DDBJ databases">
        <title>Genome sequence of Levilinea saccharolytica DSM 16555.</title>
        <authorList>
            <person name="Hemp J."/>
            <person name="Ward L.M."/>
            <person name="Pace L.A."/>
            <person name="Fischer W.W."/>
        </authorList>
    </citation>
    <scope>NUCLEOTIDE SEQUENCE [LARGE SCALE GENOMIC DNA]</scope>
    <source>
        <strain evidence="12 13">KIBI-1</strain>
    </source>
</reference>
<dbReference type="GO" id="GO:0008804">
    <property type="term" value="F:carbamate kinase activity"/>
    <property type="evidence" value="ECO:0007669"/>
    <property type="project" value="UniProtKB-UniRule"/>
</dbReference>
<dbReference type="Proteomes" id="UP000050501">
    <property type="component" value="Unassembled WGS sequence"/>
</dbReference>
<dbReference type="PRINTS" id="PR01469">
    <property type="entry name" value="CARBMTKINASE"/>
</dbReference>
<dbReference type="GO" id="GO:0019546">
    <property type="term" value="P:L-arginine deiminase pathway"/>
    <property type="evidence" value="ECO:0007669"/>
    <property type="project" value="TreeGrafter"/>
</dbReference>
<keyword evidence="5 9" id="KW-0418">Kinase</keyword>
<comment type="similarity">
    <text evidence="1 9">Belongs to the carbamate kinase family.</text>
</comment>
<evidence type="ECO:0000256" key="5">
    <source>
        <dbReference type="ARBA" id="ARBA00022777"/>
    </source>
</evidence>
<sequence>MVKKGVAVVAVGGNSLIKDEKRKSIKDQFDAGAESMHHIVDMLEQGWDVVISHGNGPQVGFILRRSELSRHELHEVPLDYCGADSQGSIGYMFAQALNHEFVARGMNKQAVAVVTQTIVDRNDKAFQNPTKPIGSFMSAEMAHEKAEKEGWVVVEDAGRGWRRVVPSPIPQRIVEADAIQSLVKSGFVVIAVGGGGIPVVEDEAGKLHGVEAVIDKDFGSAILSNMINADLFVISTAVEKVAINFNKPDQKWIDRMTVAEAKQYMEEGHFAKGSMLPKIQAILRFLENGGKQALITNPENIGRALRGETGTWIVP</sequence>
<name>A0A0M9U2W1_9CHLR</name>
<gene>
    <name evidence="12" type="ORF">ADN01_16720</name>
    <name evidence="11" type="ORF">LSAC_02938</name>
</gene>
<dbReference type="OrthoDB" id="9766717at2"/>
<keyword evidence="6" id="KW-0067">ATP-binding</keyword>
<dbReference type="PANTHER" id="PTHR30409:SF1">
    <property type="entry name" value="CARBAMATE KINASE-RELATED"/>
    <property type="match status" value="1"/>
</dbReference>
<evidence type="ECO:0000256" key="9">
    <source>
        <dbReference type="PIRNR" id="PIRNR000723"/>
    </source>
</evidence>
<feature type="domain" description="Aspartate/glutamate/uridylate kinase" evidence="10">
    <location>
        <begin position="7"/>
        <end position="297"/>
    </location>
</feature>
<dbReference type="Gene3D" id="3.40.1160.10">
    <property type="entry name" value="Acetylglutamate kinase-like"/>
    <property type="match status" value="1"/>
</dbReference>
<dbReference type="PANTHER" id="PTHR30409">
    <property type="entry name" value="CARBAMATE KINASE"/>
    <property type="match status" value="1"/>
</dbReference>
<dbReference type="NCBIfam" id="TIGR00746">
    <property type="entry name" value="arcC"/>
    <property type="match status" value="1"/>
</dbReference>
<dbReference type="PIRSF" id="PIRSF000723">
    <property type="entry name" value="Carbamate_kin"/>
    <property type="match status" value="1"/>
</dbReference>
<keyword evidence="4" id="KW-0547">Nucleotide-binding</keyword>
<dbReference type="PATRIC" id="fig|229921.5.peg.1744"/>
<keyword evidence="3 9" id="KW-0808">Transferase</keyword>
<dbReference type="GO" id="GO:0005829">
    <property type="term" value="C:cytosol"/>
    <property type="evidence" value="ECO:0007669"/>
    <property type="project" value="TreeGrafter"/>
</dbReference>
<evidence type="ECO:0000256" key="1">
    <source>
        <dbReference type="ARBA" id="ARBA00011066"/>
    </source>
</evidence>
<keyword evidence="13" id="KW-1185">Reference proteome</keyword>
<protein>
    <recommendedName>
        <fullName evidence="2 8">Carbamate kinase</fullName>
    </recommendedName>
</protein>
<dbReference type="AlphaFoldDB" id="A0A0M9U2W1"/>
<accession>A0A0M9U2W1</accession>
<dbReference type="InterPro" id="IPR001048">
    <property type="entry name" value="Asp/Glu/Uridylate_kinase"/>
</dbReference>
<dbReference type="CDD" id="cd04235">
    <property type="entry name" value="AAK_CK"/>
    <property type="match status" value="1"/>
</dbReference>